<reference evidence="10 11" key="1">
    <citation type="submission" date="2018-11" db="EMBL/GenBank/DDBJ databases">
        <title>Aerococcus sp. SJQ22, whole genome shotgun sequence.</title>
        <authorList>
            <person name="Sun L."/>
            <person name="Gao X."/>
            <person name="Chen W."/>
            <person name="Huang K."/>
        </authorList>
    </citation>
    <scope>NUCLEOTIDE SEQUENCE [LARGE SCALE GENOMIC DNA]</scope>
    <source>
        <strain evidence="10 11">SJQ22</strain>
    </source>
</reference>
<comment type="caution">
    <text evidence="10">The sequence shown here is derived from an EMBL/GenBank/DDBJ whole genome shotgun (WGS) entry which is preliminary data.</text>
</comment>
<feature type="transmembrane region" description="Helical" evidence="9">
    <location>
        <begin position="351"/>
        <end position="382"/>
    </location>
</feature>
<evidence type="ECO:0000256" key="9">
    <source>
        <dbReference type="SAM" id="Phobius"/>
    </source>
</evidence>
<dbReference type="PANTHER" id="PTHR21716">
    <property type="entry name" value="TRANSMEMBRANE PROTEIN"/>
    <property type="match status" value="1"/>
</dbReference>
<dbReference type="Proteomes" id="UP000273977">
    <property type="component" value="Unassembled WGS sequence"/>
</dbReference>
<dbReference type="AlphaFoldDB" id="A0A3N4G859"/>
<keyword evidence="5 9" id="KW-0812">Transmembrane</keyword>
<feature type="region of interest" description="Disordered" evidence="8">
    <location>
        <begin position="1"/>
        <end position="27"/>
    </location>
</feature>
<evidence type="ECO:0000256" key="1">
    <source>
        <dbReference type="ARBA" id="ARBA00004651"/>
    </source>
</evidence>
<gene>
    <name evidence="10" type="ORF">EF384_06940</name>
</gene>
<feature type="transmembrane region" description="Helical" evidence="9">
    <location>
        <begin position="261"/>
        <end position="280"/>
    </location>
</feature>
<dbReference type="PANTHER" id="PTHR21716:SF53">
    <property type="entry name" value="PERMEASE PERM-RELATED"/>
    <property type="match status" value="1"/>
</dbReference>
<feature type="transmembrane region" description="Helical" evidence="9">
    <location>
        <begin position="200"/>
        <end position="222"/>
    </location>
</feature>
<dbReference type="OrthoDB" id="9793390at2"/>
<feature type="transmembrane region" description="Helical" evidence="9">
    <location>
        <begin position="76"/>
        <end position="98"/>
    </location>
</feature>
<evidence type="ECO:0000256" key="5">
    <source>
        <dbReference type="ARBA" id="ARBA00022692"/>
    </source>
</evidence>
<dbReference type="InterPro" id="IPR002549">
    <property type="entry name" value="AI-2E-like"/>
</dbReference>
<name>A0A3N4G859_9LACT</name>
<dbReference type="GO" id="GO:0005886">
    <property type="term" value="C:plasma membrane"/>
    <property type="evidence" value="ECO:0007669"/>
    <property type="project" value="UniProtKB-SubCell"/>
</dbReference>
<comment type="similarity">
    <text evidence="2">Belongs to the autoinducer-2 exporter (AI-2E) (TC 2.A.86) family.</text>
</comment>
<evidence type="ECO:0000256" key="7">
    <source>
        <dbReference type="ARBA" id="ARBA00023136"/>
    </source>
</evidence>
<evidence type="ECO:0000256" key="6">
    <source>
        <dbReference type="ARBA" id="ARBA00022989"/>
    </source>
</evidence>
<protein>
    <submittedName>
        <fullName evidence="10">AI-2E family transporter</fullName>
    </submittedName>
</protein>
<feature type="transmembrane region" description="Helical" evidence="9">
    <location>
        <begin position="312"/>
        <end position="331"/>
    </location>
</feature>
<dbReference type="GO" id="GO:0055085">
    <property type="term" value="P:transmembrane transport"/>
    <property type="evidence" value="ECO:0007669"/>
    <property type="project" value="TreeGrafter"/>
</dbReference>
<evidence type="ECO:0000313" key="11">
    <source>
        <dbReference type="Proteomes" id="UP000273977"/>
    </source>
</evidence>
<keyword evidence="7 9" id="KW-0472">Membrane</keyword>
<evidence type="ECO:0000313" key="10">
    <source>
        <dbReference type="EMBL" id="RPA58902.1"/>
    </source>
</evidence>
<feature type="transmembrane region" description="Helical" evidence="9">
    <location>
        <begin position="46"/>
        <end position="70"/>
    </location>
</feature>
<dbReference type="Pfam" id="PF01594">
    <property type="entry name" value="AI-2E_transport"/>
    <property type="match status" value="1"/>
</dbReference>
<proteinExistence type="inferred from homology"/>
<accession>A0A3N4G859</accession>
<evidence type="ECO:0000256" key="3">
    <source>
        <dbReference type="ARBA" id="ARBA00022448"/>
    </source>
</evidence>
<feature type="transmembrane region" description="Helical" evidence="9">
    <location>
        <begin position="110"/>
        <end position="134"/>
    </location>
</feature>
<evidence type="ECO:0000256" key="2">
    <source>
        <dbReference type="ARBA" id="ARBA00009773"/>
    </source>
</evidence>
<evidence type="ECO:0000256" key="8">
    <source>
        <dbReference type="SAM" id="MobiDB-lite"/>
    </source>
</evidence>
<sequence length="423" mass="47389">MNSNDLENTPRELNQKNVSRAKKRRADDKKTNNRSWFYLHILNNRYVGILIILILISIFVSQFSKIAFLFDPIISFFQVISLPIVIASIFYYLSVPLVNSLANHKVNRTIGSAIVLILIAIVITGLIALIPSLVDEGRNLINNWDSIWQNYQSRLQGFIKGDWYDQVDLVIQSFMTRFQDLSSFNWENIANSAITSLSSIVGTVTRVTIAIVTAPIILFYMLRDGYKLPGFLSQYLPTQIRQSTMHLLADMNKQISQYIRGQIIVAIAVAIMFVIGYAIIGLPYGAIIGVAAGFLNIIPYVGSFLAMIPAIIVAIVVGPIMIIQVLIVFAVEQTIESRVISPQVLGSNLEIHPVTIMLLLIAAGNLYGVAGVVFIIPIYAVLKVIFLHFFAWYKAVSGLYEDDDSEFDEIDLAQFDEEITEEK</sequence>
<comment type="subcellular location">
    <subcellularLocation>
        <location evidence="1">Cell membrane</location>
        <topology evidence="1">Multi-pass membrane protein</topology>
    </subcellularLocation>
</comment>
<keyword evidence="3" id="KW-0813">Transport</keyword>
<keyword evidence="11" id="KW-1185">Reference proteome</keyword>
<dbReference type="RefSeq" id="WP_123780585.1">
    <property type="nucleotide sequence ID" value="NZ_RKMG01000022.1"/>
</dbReference>
<organism evidence="10 11">
    <name type="scientific">Aerococcus agrisoli</name>
    <dbReference type="NCBI Taxonomy" id="2487350"/>
    <lineage>
        <taxon>Bacteria</taxon>
        <taxon>Bacillati</taxon>
        <taxon>Bacillota</taxon>
        <taxon>Bacilli</taxon>
        <taxon>Lactobacillales</taxon>
        <taxon>Aerococcaceae</taxon>
        <taxon>Aerococcus</taxon>
    </lineage>
</organism>
<evidence type="ECO:0000256" key="4">
    <source>
        <dbReference type="ARBA" id="ARBA00022475"/>
    </source>
</evidence>
<keyword evidence="6 9" id="KW-1133">Transmembrane helix</keyword>
<keyword evidence="4" id="KW-1003">Cell membrane</keyword>
<dbReference type="EMBL" id="RKMG01000022">
    <property type="protein sequence ID" value="RPA58902.1"/>
    <property type="molecule type" value="Genomic_DNA"/>
</dbReference>